<gene>
    <name evidence="6" type="ORF">APY04_0988</name>
</gene>
<dbReference type="GO" id="GO:0000271">
    <property type="term" value="P:polysaccharide biosynthetic process"/>
    <property type="evidence" value="ECO:0007669"/>
    <property type="project" value="TreeGrafter"/>
</dbReference>
<dbReference type="InterPro" id="IPR000653">
    <property type="entry name" value="DegT/StrS_aminotransferase"/>
</dbReference>
<dbReference type="PANTHER" id="PTHR30244">
    <property type="entry name" value="TRANSAMINASE"/>
    <property type="match status" value="1"/>
</dbReference>
<dbReference type="InterPro" id="IPR015422">
    <property type="entry name" value="PyrdxlP-dep_Trfase_small"/>
</dbReference>
<evidence type="ECO:0000256" key="3">
    <source>
        <dbReference type="PIRSR" id="PIRSR000390-1"/>
    </source>
</evidence>
<dbReference type="OrthoDB" id="9768668at2"/>
<evidence type="ECO:0000313" key="7">
    <source>
        <dbReference type="Proteomes" id="UP000059074"/>
    </source>
</evidence>
<name>A0A120CX79_HYPSL</name>
<feature type="active site" description="Proton acceptor" evidence="3">
    <location>
        <position position="184"/>
    </location>
</feature>
<evidence type="ECO:0000256" key="1">
    <source>
        <dbReference type="ARBA" id="ARBA00022898"/>
    </source>
</evidence>
<dbReference type="RefSeq" id="WP_068460226.1">
    <property type="nucleotide sequence ID" value="NZ_LMTR01000031.1"/>
</dbReference>
<dbReference type="EMBL" id="LMTR01000031">
    <property type="protein sequence ID" value="KWT70544.1"/>
    <property type="molecule type" value="Genomic_DNA"/>
</dbReference>
<protein>
    <submittedName>
        <fullName evidence="6">Glutamate--UDP-2-acetamido-2-deoxy-D-ribohex-3-uluronic acid aminotransferase (PLP cofactor)</fullName>
    </submittedName>
</protein>
<dbReference type="SUPFAM" id="SSF53383">
    <property type="entry name" value="PLP-dependent transferases"/>
    <property type="match status" value="1"/>
</dbReference>
<dbReference type="CDD" id="cd00616">
    <property type="entry name" value="AHBA_syn"/>
    <property type="match status" value="1"/>
</dbReference>
<accession>A0A120CX79</accession>
<keyword evidence="1 4" id="KW-0663">Pyridoxal phosphate</keyword>
<comment type="similarity">
    <text evidence="2 5">Belongs to the DegT/DnrJ/EryC1 family.</text>
</comment>
<dbReference type="GO" id="GO:0030170">
    <property type="term" value="F:pyridoxal phosphate binding"/>
    <property type="evidence" value="ECO:0007669"/>
    <property type="project" value="UniProtKB-ARBA"/>
</dbReference>
<dbReference type="FunFam" id="3.40.640.10:FF:000089">
    <property type="entry name" value="Aminotransferase, DegT/DnrJ/EryC1/StrS family"/>
    <property type="match status" value="1"/>
</dbReference>
<dbReference type="GO" id="GO:0008483">
    <property type="term" value="F:transaminase activity"/>
    <property type="evidence" value="ECO:0007669"/>
    <property type="project" value="UniProtKB-KW"/>
</dbReference>
<dbReference type="PIRSF" id="PIRSF000390">
    <property type="entry name" value="PLP_StrS"/>
    <property type="match status" value="1"/>
</dbReference>
<proteinExistence type="inferred from homology"/>
<evidence type="ECO:0000256" key="4">
    <source>
        <dbReference type="PIRSR" id="PIRSR000390-2"/>
    </source>
</evidence>
<dbReference type="Gene3D" id="3.40.640.10">
    <property type="entry name" value="Type I PLP-dependent aspartate aminotransferase-like (Major domain)"/>
    <property type="match status" value="1"/>
</dbReference>
<sequence>MQFIDLKTQQAAIKDELDRRIATVLAHGQYIMGPEVAELEAALATYVGVKHCISVSSGTEALLIALMALGVGHGDEVITTPFTFVATAEVIVLLGAKPVFVDVDPRTANIDPTLIAAKITPRTKAIIPVSLYGQVAEMDAINAIAAAHGIPVIEDGCQSFGSDYYGRKSCGLSTFGATSFFPSKPLGCYGDGGALFTNDDALAQAAREIRVHGQSKRYVHTRIGVGGRMDTLQCAIVLAKLPRFDWEVAERIRIGARYDALLRERVPGFRTVDVADPSAPLTGARSLAMLQDRTSVHAQYTVLVPNRADVQNRLQAAGVPTAVHYPIPLNAQDAYRSLGNNDPTPASAWLGAHVMSLPMGPDLTAADQDQVVGALANALAADA</sequence>
<dbReference type="AlphaFoldDB" id="A0A120CX79"/>
<keyword evidence="6" id="KW-0808">Transferase</keyword>
<dbReference type="Proteomes" id="UP000059074">
    <property type="component" value="Unassembled WGS sequence"/>
</dbReference>
<evidence type="ECO:0000256" key="5">
    <source>
        <dbReference type="RuleBase" id="RU004508"/>
    </source>
</evidence>
<evidence type="ECO:0000256" key="2">
    <source>
        <dbReference type="ARBA" id="ARBA00037999"/>
    </source>
</evidence>
<reference evidence="6 7" key="1">
    <citation type="submission" date="2015-10" db="EMBL/GenBank/DDBJ databases">
        <title>Transcriptomic analysis of a linuron degrading triple-species bacterial consortium.</title>
        <authorList>
            <person name="Albers P."/>
        </authorList>
    </citation>
    <scope>NUCLEOTIDE SEQUENCE [LARGE SCALE GENOMIC DNA]</scope>
    <source>
        <strain evidence="6 7">WDL6</strain>
    </source>
</reference>
<dbReference type="InterPro" id="IPR015421">
    <property type="entry name" value="PyrdxlP-dep_Trfase_major"/>
</dbReference>
<evidence type="ECO:0000313" key="6">
    <source>
        <dbReference type="EMBL" id="KWT70544.1"/>
    </source>
</evidence>
<dbReference type="InterPro" id="IPR015424">
    <property type="entry name" value="PyrdxlP-dep_Trfase"/>
</dbReference>
<dbReference type="PATRIC" id="fig|121290.4.peg.3093"/>
<dbReference type="Pfam" id="PF01041">
    <property type="entry name" value="DegT_DnrJ_EryC1"/>
    <property type="match status" value="1"/>
</dbReference>
<dbReference type="PANTHER" id="PTHR30244:SF42">
    <property type="entry name" value="UDP-2-ACETAMIDO-2-DEOXY-3-OXO-D-GLUCURONATE AMINOTRANSFERASE"/>
    <property type="match status" value="1"/>
</dbReference>
<organism evidence="6 7">
    <name type="scientific">Hyphomicrobium sulfonivorans</name>
    <dbReference type="NCBI Taxonomy" id="121290"/>
    <lineage>
        <taxon>Bacteria</taxon>
        <taxon>Pseudomonadati</taxon>
        <taxon>Pseudomonadota</taxon>
        <taxon>Alphaproteobacteria</taxon>
        <taxon>Hyphomicrobiales</taxon>
        <taxon>Hyphomicrobiaceae</taxon>
        <taxon>Hyphomicrobium</taxon>
    </lineage>
</organism>
<keyword evidence="6" id="KW-0032">Aminotransferase</keyword>
<dbReference type="STRING" id="121290.APY04_0988"/>
<comment type="caution">
    <text evidence="6">The sequence shown here is derived from an EMBL/GenBank/DDBJ whole genome shotgun (WGS) entry which is preliminary data.</text>
</comment>
<keyword evidence="7" id="KW-1185">Reference proteome</keyword>
<feature type="modified residue" description="N6-(pyridoxal phosphate)lysine" evidence="4">
    <location>
        <position position="184"/>
    </location>
</feature>
<dbReference type="Gene3D" id="3.90.1150.10">
    <property type="entry name" value="Aspartate Aminotransferase, domain 1"/>
    <property type="match status" value="1"/>
</dbReference>